<dbReference type="InterPro" id="IPR036390">
    <property type="entry name" value="WH_DNA-bd_sf"/>
</dbReference>
<dbReference type="InterPro" id="IPR036388">
    <property type="entry name" value="WH-like_DNA-bd_sf"/>
</dbReference>
<feature type="domain" description="HTH gntR-type" evidence="6">
    <location>
        <begin position="12"/>
        <end position="80"/>
    </location>
</feature>
<name>A0ABQ1I5V8_9ALTE</name>
<keyword evidence="5" id="KW-0804">Transcription</keyword>
<dbReference type="InterPro" id="IPR000524">
    <property type="entry name" value="Tscrpt_reg_HTH_GntR"/>
</dbReference>
<dbReference type="InterPro" id="IPR004839">
    <property type="entry name" value="Aminotransferase_I/II_large"/>
</dbReference>
<comment type="similarity">
    <text evidence="1">In the C-terminal section; belongs to the class-I pyridoxal-phosphate-dependent aminotransferase family.</text>
</comment>
<dbReference type="CDD" id="cd00609">
    <property type="entry name" value="AAT_like"/>
    <property type="match status" value="1"/>
</dbReference>
<gene>
    <name evidence="7" type="ORF">GCM10007414_31040</name>
</gene>
<evidence type="ECO:0000256" key="5">
    <source>
        <dbReference type="ARBA" id="ARBA00023163"/>
    </source>
</evidence>
<keyword evidence="3" id="KW-0805">Transcription regulation</keyword>
<dbReference type="Gene3D" id="1.10.10.10">
    <property type="entry name" value="Winged helix-like DNA-binding domain superfamily/Winged helix DNA-binding domain"/>
    <property type="match status" value="1"/>
</dbReference>
<keyword evidence="4" id="KW-0238">DNA-binding</keyword>
<evidence type="ECO:0000256" key="4">
    <source>
        <dbReference type="ARBA" id="ARBA00023125"/>
    </source>
</evidence>
<evidence type="ECO:0000313" key="7">
    <source>
        <dbReference type="EMBL" id="GGB15361.1"/>
    </source>
</evidence>
<keyword evidence="2" id="KW-0663">Pyridoxal phosphate</keyword>
<dbReference type="InterPro" id="IPR051446">
    <property type="entry name" value="HTH_trans_reg/aminotransferase"/>
</dbReference>
<dbReference type="InterPro" id="IPR015421">
    <property type="entry name" value="PyrdxlP-dep_Trfase_major"/>
</dbReference>
<dbReference type="PANTHER" id="PTHR46577:SF1">
    <property type="entry name" value="HTH-TYPE TRANSCRIPTIONAL REGULATORY PROTEIN GABR"/>
    <property type="match status" value="1"/>
</dbReference>
<evidence type="ECO:0000259" key="6">
    <source>
        <dbReference type="PROSITE" id="PS50949"/>
    </source>
</evidence>
<dbReference type="Gene3D" id="3.40.640.10">
    <property type="entry name" value="Type I PLP-dependent aspartate aminotransferase-like (Major domain)"/>
    <property type="match status" value="1"/>
</dbReference>
<sequence length="461" mass="51467">MMTIWQSLDNNENKATQIVAQIRALITEQQLQAGDKLPPQRQLAEHLGVTVGTITRAYAQAEKQGLIESKTGSGSYVKAAINYQQQWGSLKSSQQHIGLWQNSAFTQARAAHLVPLLQNYAQAGEQLDQLFDNDYSQSLLSQREQVCAWLNQGQQIFNPEQLFFSYGAQHGLNLSLIALQLVGERILCEELCYPGLITLSKQLNIELKGLSLDQHGICPDSLLRQIEKYRPRAIYLTPTLQNPTTAIMPEARRQQIIDICRQHQVIIIEDDVCGLLPDQRPPTMVEMAPQQVIYLNSFSKGAFKGLRFAYLHAPAHLQTAFNSAIRGSSWNISPLLVDLAVQWIQAGYADQALVEQRRLIGQRAQLLHHHLAGLDYDYQDGGLHCWLRLPASWRCAQFVNAAREQGVEVASAEHFVVDNQASPNAVRLSLGQADSNLQLDQALSIVAKLLKNSPPASPQLF</sequence>
<dbReference type="SMART" id="SM00345">
    <property type="entry name" value="HTH_GNTR"/>
    <property type="match status" value="1"/>
</dbReference>
<dbReference type="Pfam" id="PF00392">
    <property type="entry name" value="GntR"/>
    <property type="match status" value="1"/>
</dbReference>
<dbReference type="PANTHER" id="PTHR46577">
    <property type="entry name" value="HTH-TYPE TRANSCRIPTIONAL REGULATORY PROTEIN GABR"/>
    <property type="match status" value="1"/>
</dbReference>
<reference evidence="8" key="1">
    <citation type="journal article" date="2019" name="Int. J. Syst. Evol. Microbiol.">
        <title>The Global Catalogue of Microorganisms (GCM) 10K type strain sequencing project: providing services to taxonomists for standard genome sequencing and annotation.</title>
        <authorList>
            <consortium name="The Broad Institute Genomics Platform"/>
            <consortium name="The Broad Institute Genome Sequencing Center for Infectious Disease"/>
            <person name="Wu L."/>
            <person name="Ma J."/>
        </authorList>
    </citation>
    <scope>NUCLEOTIDE SEQUENCE [LARGE SCALE GENOMIC DNA]</scope>
    <source>
        <strain evidence="8">CGMCC 1.10131</strain>
    </source>
</reference>
<evidence type="ECO:0000256" key="1">
    <source>
        <dbReference type="ARBA" id="ARBA00005384"/>
    </source>
</evidence>
<dbReference type="EMBL" id="BMDY01000021">
    <property type="protein sequence ID" value="GGB15361.1"/>
    <property type="molecule type" value="Genomic_DNA"/>
</dbReference>
<comment type="caution">
    <text evidence="7">The sequence shown here is derived from an EMBL/GenBank/DDBJ whole genome shotgun (WGS) entry which is preliminary data.</text>
</comment>
<accession>A0ABQ1I5V8</accession>
<evidence type="ECO:0000256" key="3">
    <source>
        <dbReference type="ARBA" id="ARBA00023015"/>
    </source>
</evidence>
<organism evidence="7 8">
    <name type="scientific">Agarivorans gilvus</name>
    <dbReference type="NCBI Taxonomy" id="680279"/>
    <lineage>
        <taxon>Bacteria</taxon>
        <taxon>Pseudomonadati</taxon>
        <taxon>Pseudomonadota</taxon>
        <taxon>Gammaproteobacteria</taxon>
        <taxon>Alteromonadales</taxon>
        <taxon>Alteromonadaceae</taxon>
        <taxon>Agarivorans</taxon>
    </lineage>
</organism>
<dbReference type="InterPro" id="IPR015424">
    <property type="entry name" value="PyrdxlP-dep_Trfase"/>
</dbReference>
<dbReference type="Proteomes" id="UP000651977">
    <property type="component" value="Unassembled WGS sequence"/>
</dbReference>
<evidence type="ECO:0000256" key="2">
    <source>
        <dbReference type="ARBA" id="ARBA00022898"/>
    </source>
</evidence>
<dbReference type="PROSITE" id="PS50949">
    <property type="entry name" value="HTH_GNTR"/>
    <property type="match status" value="1"/>
</dbReference>
<evidence type="ECO:0000313" key="8">
    <source>
        <dbReference type="Proteomes" id="UP000651977"/>
    </source>
</evidence>
<proteinExistence type="inferred from homology"/>
<keyword evidence="8" id="KW-1185">Reference proteome</keyword>
<dbReference type="RefSeq" id="WP_055734621.1">
    <property type="nucleotide sequence ID" value="NZ_BMDY01000021.1"/>
</dbReference>
<protein>
    <recommendedName>
        <fullName evidence="6">HTH gntR-type domain-containing protein</fullName>
    </recommendedName>
</protein>
<dbReference type="CDD" id="cd07377">
    <property type="entry name" value="WHTH_GntR"/>
    <property type="match status" value="1"/>
</dbReference>
<dbReference type="SUPFAM" id="SSF46785">
    <property type="entry name" value="Winged helix' DNA-binding domain"/>
    <property type="match status" value="1"/>
</dbReference>
<dbReference type="SUPFAM" id="SSF53383">
    <property type="entry name" value="PLP-dependent transferases"/>
    <property type="match status" value="1"/>
</dbReference>
<dbReference type="Pfam" id="PF00155">
    <property type="entry name" value="Aminotran_1_2"/>
    <property type="match status" value="1"/>
</dbReference>